<keyword evidence="3" id="KW-1185">Reference proteome</keyword>
<gene>
    <name evidence="2" type="ORF">FPL14_05625</name>
</gene>
<evidence type="ECO:0000313" key="2">
    <source>
        <dbReference type="EMBL" id="QMV40738.1"/>
    </source>
</evidence>
<dbReference type="Pfam" id="PF11518">
    <property type="entry name" value="DUF3221"/>
    <property type="match status" value="1"/>
</dbReference>
<dbReference type="PROSITE" id="PS51257">
    <property type="entry name" value="PROKAR_LIPOPROTEIN"/>
    <property type="match status" value="1"/>
</dbReference>
<dbReference type="InterPro" id="IPR021598">
    <property type="entry name" value="DUF3221"/>
</dbReference>
<name>A0A7G5BUV4_9BACL</name>
<evidence type="ECO:0000256" key="1">
    <source>
        <dbReference type="SAM" id="SignalP"/>
    </source>
</evidence>
<reference evidence="2 3" key="1">
    <citation type="submission" date="2019-07" db="EMBL/GenBank/DDBJ databases">
        <authorList>
            <person name="Kim J.K."/>
            <person name="Cheong H.-M."/>
            <person name="Choi Y."/>
            <person name="Hwang K.J."/>
            <person name="Lee S."/>
            <person name="Choi C."/>
        </authorList>
    </citation>
    <scope>NUCLEOTIDE SEQUENCE [LARGE SCALE GENOMIC DNA]</scope>
    <source>
        <strain evidence="2 3">KS 22</strain>
    </source>
</reference>
<proteinExistence type="predicted"/>
<dbReference type="Proteomes" id="UP000515679">
    <property type="component" value="Chromosome"/>
</dbReference>
<dbReference type="EMBL" id="CP041969">
    <property type="protein sequence ID" value="QMV40738.1"/>
    <property type="molecule type" value="Genomic_DNA"/>
</dbReference>
<keyword evidence="1" id="KW-0732">Signal</keyword>
<dbReference type="RefSeq" id="WP_182302095.1">
    <property type="nucleotide sequence ID" value="NZ_CP041969.1"/>
</dbReference>
<accession>A0A7G5BUV4</accession>
<protein>
    <submittedName>
        <fullName evidence="2">DUF3221 domain-containing protein</fullName>
    </submittedName>
</protein>
<feature type="chain" id="PRO_5038865041" evidence="1">
    <location>
        <begin position="26"/>
        <end position="189"/>
    </location>
</feature>
<dbReference type="AlphaFoldDB" id="A0A7G5BUV4"/>
<sequence length="189" mass="20859">MVWNGREDVKIKLGCFLLSAMMLLAACGNEPKGQSGQSGTELVQEQRGFIGHVVKKDKGRVLVVNDVEKDFSANGGASHYYEAVWFSKASSDIQVGQQVEVWAEGEMEDSYPGQAQADRIAVMETNQPEGARLTESEAVRKALISPEIEDYAAPVIKQVHFDAEASEWRIEIAGSWEEKTLEIKVADIK</sequence>
<organism evidence="2 3">
    <name type="scientific">Cohnella cholangitidis</name>
    <dbReference type="NCBI Taxonomy" id="2598458"/>
    <lineage>
        <taxon>Bacteria</taxon>
        <taxon>Bacillati</taxon>
        <taxon>Bacillota</taxon>
        <taxon>Bacilli</taxon>
        <taxon>Bacillales</taxon>
        <taxon>Paenibacillaceae</taxon>
        <taxon>Cohnella</taxon>
    </lineage>
</organism>
<evidence type="ECO:0000313" key="3">
    <source>
        <dbReference type="Proteomes" id="UP000515679"/>
    </source>
</evidence>
<dbReference type="KEGG" id="cchl:FPL14_05625"/>
<feature type="signal peptide" evidence="1">
    <location>
        <begin position="1"/>
        <end position="25"/>
    </location>
</feature>